<evidence type="ECO:0000259" key="4">
    <source>
        <dbReference type="PROSITE" id="PS50970"/>
    </source>
</evidence>
<feature type="binding site" evidence="3">
    <location>
        <position position="294"/>
    </location>
    <ligand>
        <name>Zn(2+)</name>
        <dbReference type="ChEBI" id="CHEBI:29105"/>
    </ligand>
</feature>
<dbReference type="InterPro" id="IPR003726">
    <property type="entry name" value="HCY_dom"/>
</dbReference>
<dbReference type="SUPFAM" id="SSF82282">
    <property type="entry name" value="Homocysteine S-methyltransferase"/>
    <property type="match status" value="1"/>
</dbReference>
<dbReference type="OrthoDB" id="9803687at2"/>
<dbReference type="GO" id="GO:0008168">
    <property type="term" value="F:methyltransferase activity"/>
    <property type="evidence" value="ECO:0007669"/>
    <property type="project" value="UniProtKB-UniRule"/>
</dbReference>
<evidence type="ECO:0000256" key="1">
    <source>
        <dbReference type="ARBA" id="ARBA00022603"/>
    </source>
</evidence>
<dbReference type="PANTHER" id="PTHR11103">
    <property type="entry name" value="SLR1189 PROTEIN"/>
    <property type="match status" value="1"/>
</dbReference>
<accession>A0A2V1GZ43</accession>
<dbReference type="PROSITE" id="PS50970">
    <property type="entry name" value="HCY"/>
    <property type="match status" value="1"/>
</dbReference>
<dbReference type="GO" id="GO:0046872">
    <property type="term" value="F:metal ion binding"/>
    <property type="evidence" value="ECO:0007669"/>
    <property type="project" value="UniProtKB-KW"/>
</dbReference>
<dbReference type="AlphaFoldDB" id="A0A2V1GZ43"/>
<keyword evidence="6" id="KW-1185">Reference proteome</keyword>
<comment type="cofactor">
    <cofactor evidence="3">
        <name>Zn(2+)</name>
        <dbReference type="ChEBI" id="CHEBI:29105"/>
    </cofactor>
</comment>
<name>A0A2V1GZ43_9GAMM</name>
<comment type="caution">
    <text evidence="5">The sequence shown here is derived from an EMBL/GenBank/DDBJ whole genome shotgun (WGS) entry which is preliminary data.</text>
</comment>
<keyword evidence="3" id="KW-0862">Zinc</keyword>
<evidence type="ECO:0000313" key="6">
    <source>
        <dbReference type="Proteomes" id="UP000244906"/>
    </source>
</evidence>
<keyword evidence="1 3" id="KW-0489">Methyltransferase</keyword>
<dbReference type="Proteomes" id="UP000244906">
    <property type="component" value="Unassembled WGS sequence"/>
</dbReference>
<dbReference type="EMBL" id="QDDL01000005">
    <property type="protein sequence ID" value="PVZ68326.1"/>
    <property type="molecule type" value="Genomic_DNA"/>
</dbReference>
<proteinExistence type="predicted"/>
<dbReference type="GO" id="GO:0032259">
    <property type="term" value="P:methylation"/>
    <property type="evidence" value="ECO:0007669"/>
    <property type="project" value="UniProtKB-KW"/>
</dbReference>
<dbReference type="Gene3D" id="3.20.20.330">
    <property type="entry name" value="Homocysteine-binding-like domain"/>
    <property type="match status" value="1"/>
</dbReference>
<evidence type="ECO:0000313" key="5">
    <source>
        <dbReference type="EMBL" id="PVZ68326.1"/>
    </source>
</evidence>
<organism evidence="5 6">
    <name type="scientific">Pelagibaculum spongiae</name>
    <dbReference type="NCBI Taxonomy" id="2080658"/>
    <lineage>
        <taxon>Bacteria</taxon>
        <taxon>Pseudomonadati</taxon>
        <taxon>Pseudomonadota</taxon>
        <taxon>Gammaproteobacteria</taxon>
        <taxon>Oceanospirillales</taxon>
        <taxon>Pelagibaculum</taxon>
    </lineage>
</organism>
<evidence type="ECO:0000256" key="3">
    <source>
        <dbReference type="PROSITE-ProRule" id="PRU00333"/>
    </source>
</evidence>
<feature type="domain" description="Hcy-binding" evidence="4">
    <location>
        <begin position="4"/>
        <end position="308"/>
    </location>
</feature>
<protein>
    <submittedName>
        <fullName evidence="5">Homocysteine methyltransferase</fullName>
    </submittedName>
</protein>
<dbReference type="RefSeq" id="WP_116687652.1">
    <property type="nucleotide sequence ID" value="NZ_CAWNYD010000005.1"/>
</dbReference>
<feature type="binding site" evidence="3">
    <location>
        <position position="293"/>
    </location>
    <ligand>
        <name>Zn(2+)</name>
        <dbReference type="ChEBI" id="CHEBI:29105"/>
    </ligand>
</feature>
<dbReference type="Pfam" id="PF02574">
    <property type="entry name" value="S-methyl_trans"/>
    <property type="match status" value="1"/>
</dbReference>
<keyword evidence="3" id="KW-0479">Metal-binding</keyword>
<sequence length="315" mass="34462">MPQTSFSSFLENSHKLLVEGAILQRLQQAPGVELSSQFAHACAIYDSNGKTRLTNYYRQYLDIAQDYQLPILLGSATWHATSERLAESGQDPAQVNQDNVDFIRQLSKPYGGKAWLGGIMGCRFDTYSAEQALSADQAEFYHREQAEMLAQTDVDFLHGVTLPATSEAIGLGRAMAATGKDYILSFVLRNDGRLLDGNSLEQAIAECEADSAKSPICYFVNCTHPQALRLAFSMSENIPLLQDRLWGIQGNSFTPPALESASDIELDEVSPEEFAREMLALHSDFGLRALGGCCGTNQMHLEAIARGLPLAAMAS</sequence>
<reference evidence="5 6" key="1">
    <citation type="submission" date="2018-04" db="EMBL/GenBank/DDBJ databases">
        <title>Thalassorhabdus spongiae gen. nov., sp. nov., isolated from a marine sponge in South-West Iceland.</title>
        <authorList>
            <person name="Knobloch S."/>
            <person name="Daussin A."/>
            <person name="Johannsson R."/>
            <person name="Marteinsson V.T."/>
        </authorList>
    </citation>
    <scope>NUCLEOTIDE SEQUENCE [LARGE SCALE GENOMIC DNA]</scope>
    <source>
        <strain evidence="5 6">Hp12</strain>
    </source>
</reference>
<feature type="binding site" evidence="3">
    <location>
        <position position="222"/>
    </location>
    <ligand>
        <name>Zn(2+)</name>
        <dbReference type="ChEBI" id="CHEBI:29105"/>
    </ligand>
</feature>
<evidence type="ECO:0000256" key="2">
    <source>
        <dbReference type="ARBA" id="ARBA00022679"/>
    </source>
</evidence>
<keyword evidence="2 3" id="KW-0808">Transferase</keyword>
<dbReference type="PANTHER" id="PTHR11103:SF18">
    <property type="entry name" value="SLR1189 PROTEIN"/>
    <property type="match status" value="1"/>
</dbReference>
<dbReference type="InterPro" id="IPR036589">
    <property type="entry name" value="HCY_dom_sf"/>
</dbReference>
<gene>
    <name evidence="5" type="ORF">DC094_13660</name>
</gene>